<evidence type="ECO:0000256" key="1">
    <source>
        <dbReference type="SAM" id="MobiDB-lite"/>
    </source>
</evidence>
<feature type="domain" description="DUF7886" evidence="2">
    <location>
        <begin position="71"/>
        <end position="206"/>
    </location>
</feature>
<dbReference type="OrthoDB" id="239865at2759"/>
<name>A0A0D2MY32_9CHLO</name>
<feature type="region of interest" description="Disordered" evidence="1">
    <location>
        <begin position="57"/>
        <end position="78"/>
    </location>
</feature>
<evidence type="ECO:0000313" key="4">
    <source>
        <dbReference type="Proteomes" id="UP000054498"/>
    </source>
</evidence>
<dbReference type="EMBL" id="KK100266">
    <property type="protein sequence ID" value="KIZ07390.1"/>
    <property type="molecule type" value="Genomic_DNA"/>
</dbReference>
<keyword evidence="4" id="KW-1185">Reference proteome</keyword>
<organism evidence="3 4">
    <name type="scientific">Monoraphidium neglectum</name>
    <dbReference type="NCBI Taxonomy" id="145388"/>
    <lineage>
        <taxon>Eukaryota</taxon>
        <taxon>Viridiplantae</taxon>
        <taxon>Chlorophyta</taxon>
        <taxon>core chlorophytes</taxon>
        <taxon>Chlorophyceae</taxon>
        <taxon>CS clade</taxon>
        <taxon>Sphaeropleales</taxon>
        <taxon>Selenastraceae</taxon>
        <taxon>Monoraphidium</taxon>
    </lineage>
</organism>
<proteinExistence type="predicted"/>
<dbReference type="KEGG" id="mng:MNEG_0558"/>
<accession>A0A0D2MY32</accession>
<dbReference type="PANTHER" id="PTHR47915:SF1">
    <property type="entry name" value="SI:DKEY-19B23.7"/>
    <property type="match status" value="1"/>
</dbReference>
<dbReference type="AlphaFoldDB" id="A0A0D2MY32"/>
<evidence type="ECO:0000259" key="2">
    <source>
        <dbReference type="Pfam" id="PF25377"/>
    </source>
</evidence>
<dbReference type="RefSeq" id="XP_013906409.1">
    <property type="nucleotide sequence ID" value="XM_014050955.1"/>
</dbReference>
<dbReference type="InterPro" id="IPR057208">
    <property type="entry name" value="DUF7886"/>
</dbReference>
<sequence length="231" mass="25563">MSNKGPLDQFYRDCLRVGNLKCFSHFSLYLKGREELVVTIYHGVIPASQQPPITRVGSIGGAANNPLPPASPASHEQDVSNPEVTVFLIGAYAKYNWPYVWLRSRARGKSLDDIDAPLDLPSTKDWKNQGHRVWHILEELVNMNVSTPPSNPFAVNFGALSNMPPLERALQAGALAGFLRELLLAPCPYASEVESDMHRCMELHFTEMPALVPAMPGALPQEYLERLAAQS</sequence>
<protein>
    <recommendedName>
        <fullName evidence="2">DUF7886 domain-containing protein</fullName>
    </recommendedName>
</protein>
<reference evidence="3 4" key="1">
    <citation type="journal article" date="2013" name="BMC Genomics">
        <title>Reconstruction of the lipid metabolism for the microalga Monoraphidium neglectum from its genome sequence reveals characteristics suitable for biofuel production.</title>
        <authorList>
            <person name="Bogen C."/>
            <person name="Al-Dilaimi A."/>
            <person name="Albersmeier A."/>
            <person name="Wichmann J."/>
            <person name="Grundmann M."/>
            <person name="Rupp O."/>
            <person name="Lauersen K.J."/>
            <person name="Blifernez-Klassen O."/>
            <person name="Kalinowski J."/>
            <person name="Goesmann A."/>
            <person name="Mussgnug J.H."/>
            <person name="Kruse O."/>
        </authorList>
    </citation>
    <scope>NUCLEOTIDE SEQUENCE [LARGE SCALE GENOMIC DNA]</scope>
    <source>
        <strain evidence="3 4">SAG 48.87</strain>
    </source>
</reference>
<dbReference type="GeneID" id="25726676"/>
<dbReference type="Proteomes" id="UP000054498">
    <property type="component" value="Unassembled WGS sequence"/>
</dbReference>
<dbReference type="PANTHER" id="PTHR47915">
    <property type="entry name" value="SI:DKEY-19B23.7"/>
    <property type="match status" value="1"/>
</dbReference>
<dbReference type="Pfam" id="PF25377">
    <property type="entry name" value="DUF7886"/>
    <property type="match status" value="1"/>
</dbReference>
<evidence type="ECO:0000313" key="3">
    <source>
        <dbReference type="EMBL" id="KIZ07390.1"/>
    </source>
</evidence>
<gene>
    <name evidence="3" type="ORF">MNEG_0558</name>
</gene>